<sequence>MALLTVLPALLLLLLLSGAVSAAGPAPEGRSVIAVSQSGIMHLDTSGELIAWRPEVFQWWQDWHVATNPRNGTVCWVHAHEDQNENAVLRCAPITSLNDTWDLPQPPEIRLNLMDALAYDWLNENWHFTVSRVSYVCSYLFDQCLKLAGAGGNVRFYAAYDIPNRLLFRIATEEFGPYKLQVLNLDGTGLRELPTSLTYPAGLAVDPVQKRVYILDSRGGSGIDVEIYQVNYDGENDRMIAARDERFAADYVRSIDVIDGDIFVMWDDQTTVSRVSASDGTAKDLVASAVRGQTLPALAKVEKLLALRIVSPETQPQQVQNSCEDAGCQHLCVPTALNGTAGATCFCPEGEDLVVLACYKRHPAYAVVASADSLQAVDLQTEQVTEILSGLSNVTDLAFFRAGDEEYLLFWLDASGISRGSWSPGAVVSSPSIVVPAAENKHILGMAIDWDHQNLVWMERDVTVKYGKSLAVKIAPFDGAYIKTVAEQYGDNQSNIIFSSYKLRTVLTHPSLEDAGGLAVLDSRIFWTERSTGRLWTADSRTDEQPRALPVQTGGGPLRVLHPRLQPASAKPVCDLQRNGCSHFCVTMLVDYRPTGKCVCPDGLALGEDMKTCE</sequence>
<dbReference type="InterPro" id="IPR000742">
    <property type="entry name" value="EGF"/>
</dbReference>
<keyword evidence="4" id="KW-0675">Receptor</keyword>
<evidence type="ECO:0000256" key="2">
    <source>
        <dbReference type="SAM" id="SignalP"/>
    </source>
</evidence>
<gene>
    <name evidence="4" type="primary">LRP4_0</name>
    <name evidence="4" type="ORF">FJT64_006582</name>
</gene>
<name>A0A6A4W1N8_AMPAM</name>
<accession>A0A6A4W1N8</accession>
<evidence type="ECO:0000256" key="1">
    <source>
        <dbReference type="ARBA" id="ARBA00022536"/>
    </source>
</evidence>
<feature type="signal peptide" evidence="2">
    <location>
        <begin position="1"/>
        <end position="22"/>
    </location>
</feature>
<dbReference type="AlphaFoldDB" id="A0A6A4W1N8"/>
<evidence type="ECO:0000259" key="3">
    <source>
        <dbReference type="SMART" id="SM00181"/>
    </source>
</evidence>
<reference evidence="4 5" key="1">
    <citation type="submission" date="2019-07" db="EMBL/GenBank/DDBJ databases">
        <title>Draft genome assembly of a fouling barnacle, Amphibalanus amphitrite (Darwin, 1854): The first reference genome for Thecostraca.</title>
        <authorList>
            <person name="Kim W."/>
        </authorList>
    </citation>
    <scope>NUCLEOTIDE SEQUENCE [LARGE SCALE GENOMIC DNA]</scope>
    <source>
        <strain evidence="4">SNU_AA5</strain>
        <tissue evidence="4">Soma without cirri and trophi</tissue>
    </source>
</reference>
<feature type="domain" description="EGF-like" evidence="3">
    <location>
        <begin position="322"/>
        <end position="359"/>
    </location>
</feature>
<feature type="domain" description="EGF-like" evidence="3">
    <location>
        <begin position="573"/>
        <end position="614"/>
    </location>
</feature>
<dbReference type="SMART" id="SM00181">
    <property type="entry name" value="EGF"/>
    <property type="match status" value="2"/>
</dbReference>
<dbReference type="EMBL" id="VIIS01001590">
    <property type="protein sequence ID" value="KAF0295978.1"/>
    <property type="molecule type" value="Genomic_DNA"/>
</dbReference>
<keyword evidence="5" id="KW-1185">Reference proteome</keyword>
<dbReference type="OrthoDB" id="21182at2759"/>
<organism evidence="4 5">
    <name type="scientific">Amphibalanus amphitrite</name>
    <name type="common">Striped barnacle</name>
    <name type="synonym">Balanus amphitrite</name>
    <dbReference type="NCBI Taxonomy" id="1232801"/>
    <lineage>
        <taxon>Eukaryota</taxon>
        <taxon>Metazoa</taxon>
        <taxon>Ecdysozoa</taxon>
        <taxon>Arthropoda</taxon>
        <taxon>Crustacea</taxon>
        <taxon>Multicrustacea</taxon>
        <taxon>Cirripedia</taxon>
        <taxon>Thoracica</taxon>
        <taxon>Thoracicalcarea</taxon>
        <taxon>Balanomorpha</taxon>
        <taxon>Balanoidea</taxon>
        <taxon>Balanidae</taxon>
        <taxon>Amphibalaninae</taxon>
        <taxon>Amphibalanus</taxon>
    </lineage>
</organism>
<keyword evidence="4" id="KW-0449">Lipoprotein</keyword>
<evidence type="ECO:0000313" key="4">
    <source>
        <dbReference type="EMBL" id="KAF0295978.1"/>
    </source>
</evidence>
<dbReference type="SUPFAM" id="SSF63825">
    <property type="entry name" value="YWTD domain"/>
    <property type="match status" value="2"/>
</dbReference>
<dbReference type="PANTHER" id="PTHR46513">
    <property type="entry name" value="VITELLOGENIN RECEPTOR-LIKE PROTEIN-RELATED-RELATED"/>
    <property type="match status" value="1"/>
</dbReference>
<dbReference type="InterPro" id="IPR050778">
    <property type="entry name" value="Cueball_EGF_LRP_Nidogen"/>
</dbReference>
<protein>
    <submittedName>
        <fullName evidence="4">Low-density lipoprotein receptor-related protein 4</fullName>
    </submittedName>
</protein>
<feature type="chain" id="PRO_5025648393" evidence="2">
    <location>
        <begin position="23"/>
        <end position="614"/>
    </location>
</feature>
<dbReference type="InterPro" id="IPR011042">
    <property type="entry name" value="6-blade_b-propeller_TolB-like"/>
</dbReference>
<keyword evidence="2" id="KW-0732">Signal</keyword>
<evidence type="ECO:0000313" key="5">
    <source>
        <dbReference type="Proteomes" id="UP000440578"/>
    </source>
</evidence>
<dbReference type="Proteomes" id="UP000440578">
    <property type="component" value="Unassembled WGS sequence"/>
</dbReference>
<comment type="caution">
    <text evidence="4">The sequence shown here is derived from an EMBL/GenBank/DDBJ whole genome shotgun (WGS) entry which is preliminary data.</text>
</comment>
<dbReference type="Gene3D" id="2.120.10.30">
    <property type="entry name" value="TolB, C-terminal domain"/>
    <property type="match status" value="3"/>
</dbReference>
<proteinExistence type="predicted"/>
<keyword evidence="1" id="KW-0245">EGF-like domain</keyword>